<evidence type="ECO:0000313" key="2">
    <source>
        <dbReference type="EMBL" id="SUX19731.1"/>
    </source>
</evidence>
<accession>A0A381E1N9</accession>
<proteinExistence type="predicted"/>
<dbReference type="Proteomes" id="UP000254572">
    <property type="component" value="Unassembled WGS sequence"/>
</dbReference>
<dbReference type="Gene3D" id="1.10.1200.10">
    <property type="entry name" value="ACP-like"/>
    <property type="match status" value="1"/>
</dbReference>
<evidence type="ECO:0000259" key="1">
    <source>
        <dbReference type="PROSITE" id="PS50075"/>
    </source>
</evidence>
<organism evidence="2 3">
    <name type="scientific">Cardiobacterium valvarum</name>
    <dbReference type="NCBI Taxonomy" id="194702"/>
    <lineage>
        <taxon>Bacteria</taxon>
        <taxon>Pseudomonadati</taxon>
        <taxon>Pseudomonadota</taxon>
        <taxon>Gammaproteobacteria</taxon>
        <taxon>Cardiobacteriales</taxon>
        <taxon>Cardiobacteriaceae</taxon>
        <taxon>Cardiobacterium</taxon>
    </lineage>
</organism>
<feature type="domain" description="Carrier" evidence="1">
    <location>
        <begin position="3"/>
        <end position="86"/>
    </location>
</feature>
<dbReference type="OrthoDB" id="9803943at2"/>
<dbReference type="RefSeq" id="WP_115610850.1">
    <property type="nucleotide sequence ID" value="NZ_JBHLZC010000001.1"/>
</dbReference>
<dbReference type="SUPFAM" id="SSF47336">
    <property type="entry name" value="ACP-like"/>
    <property type="match status" value="1"/>
</dbReference>
<dbReference type="PROSITE" id="PS50075">
    <property type="entry name" value="CARRIER"/>
    <property type="match status" value="1"/>
</dbReference>
<sequence length="92" mass="10004">MTDNLKQQLKALIIDKLGLEDITPADIGDDTALFADDGLGLDSVDALELGLAIQKAYNFPMENDAQTLRDHFYSVNTLAAWIETKQGQAHAG</sequence>
<gene>
    <name evidence="2" type="ORF">NCTC13294_00584</name>
</gene>
<dbReference type="Pfam" id="PF00550">
    <property type="entry name" value="PP-binding"/>
    <property type="match status" value="1"/>
</dbReference>
<reference evidence="2 3" key="1">
    <citation type="submission" date="2018-06" db="EMBL/GenBank/DDBJ databases">
        <authorList>
            <consortium name="Pathogen Informatics"/>
            <person name="Doyle S."/>
        </authorList>
    </citation>
    <scope>NUCLEOTIDE SEQUENCE [LARGE SCALE GENOMIC DNA]</scope>
    <source>
        <strain evidence="2 3">NCTC13294</strain>
    </source>
</reference>
<keyword evidence="3" id="KW-1185">Reference proteome</keyword>
<dbReference type="NCBIfam" id="NF006617">
    <property type="entry name" value="PRK09184.1"/>
    <property type="match status" value="1"/>
</dbReference>
<dbReference type="AlphaFoldDB" id="A0A381E1N9"/>
<name>A0A381E1N9_9GAMM</name>
<dbReference type="EMBL" id="UFUW01000001">
    <property type="protein sequence ID" value="SUX19731.1"/>
    <property type="molecule type" value="Genomic_DNA"/>
</dbReference>
<dbReference type="InterPro" id="IPR009081">
    <property type="entry name" value="PP-bd_ACP"/>
</dbReference>
<protein>
    <submittedName>
        <fullName evidence="2">Acyl carrier protein</fullName>
    </submittedName>
</protein>
<dbReference type="InterPro" id="IPR036736">
    <property type="entry name" value="ACP-like_sf"/>
</dbReference>
<evidence type="ECO:0000313" key="3">
    <source>
        <dbReference type="Proteomes" id="UP000254572"/>
    </source>
</evidence>